<gene>
    <name evidence="1" type="ORF">J2W31_005457</name>
</gene>
<dbReference type="Pfam" id="PF11903">
    <property type="entry name" value="ParD_like"/>
    <property type="match status" value="1"/>
</dbReference>
<name>A0AAW8D8H7_9BURK</name>
<dbReference type="Proteomes" id="UP001242045">
    <property type="component" value="Unassembled WGS sequence"/>
</dbReference>
<protein>
    <recommendedName>
        <fullName evidence="3">ParD-like antitoxin of type II toxin-antitoxin system</fullName>
    </recommendedName>
</protein>
<dbReference type="AlphaFoldDB" id="A0AAW8D8H7"/>
<evidence type="ECO:0000313" key="2">
    <source>
        <dbReference type="Proteomes" id="UP001242045"/>
    </source>
</evidence>
<sequence length="93" mass="10420">MSRSAAQQIEHWARIGAALEACDLTVAQVSSLLRDPSKSGEKTEDGDAQLWAFKRARQRADLESMRSGLIGQKKLSWFQADKVRDLKLVDSPY</sequence>
<organism evidence="1 2">
    <name type="scientific">Variovorax boronicumulans</name>
    <dbReference type="NCBI Taxonomy" id="436515"/>
    <lineage>
        <taxon>Bacteria</taxon>
        <taxon>Pseudomonadati</taxon>
        <taxon>Pseudomonadota</taxon>
        <taxon>Betaproteobacteria</taxon>
        <taxon>Burkholderiales</taxon>
        <taxon>Comamonadaceae</taxon>
        <taxon>Variovorax</taxon>
    </lineage>
</organism>
<evidence type="ECO:0008006" key="3">
    <source>
        <dbReference type="Google" id="ProtNLM"/>
    </source>
</evidence>
<comment type="caution">
    <text evidence="1">The sequence shown here is derived from an EMBL/GenBank/DDBJ whole genome shotgun (WGS) entry which is preliminary data.</text>
</comment>
<dbReference type="EMBL" id="JAUSRD010000017">
    <property type="protein sequence ID" value="MDP9896322.1"/>
    <property type="molecule type" value="Genomic_DNA"/>
</dbReference>
<dbReference type="InterPro" id="IPR021831">
    <property type="entry name" value="ParD-like"/>
</dbReference>
<reference evidence="1" key="1">
    <citation type="submission" date="2023-07" db="EMBL/GenBank/DDBJ databases">
        <title>Sorghum-associated microbial communities from plants grown in Nebraska, USA.</title>
        <authorList>
            <person name="Schachtman D."/>
        </authorList>
    </citation>
    <scope>NUCLEOTIDE SEQUENCE</scope>
    <source>
        <strain evidence="1">DS3754</strain>
    </source>
</reference>
<accession>A0AAW8D8H7</accession>
<evidence type="ECO:0000313" key="1">
    <source>
        <dbReference type="EMBL" id="MDP9896322.1"/>
    </source>
</evidence>
<proteinExistence type="predicted"/>